<keyword evidence="4" id="KW-1185">Reference proteome</keyword>
<dbReference type="Proteomes" id="UP001596378">
    <property type="component" value="Unassembled WGS sequence"/>
</dbReference>
<dbReference type="PROSITE" id="PS51257">
    <property type="entry name" value="PROKAR_LIPOPROTEIN"/>
    <property type="match status" value="1"/>
</dbReference>
<dbReference type="SUPFAM" id="SSF53850">
    <property type="entry name" value="Periplasmic binding protein-like II"/>
    <property type="match status" value="1"/>
</dbReference>
<protein>
    <submittedName>
        <fullName evidence="3">Extracellular solute-binding protein</fullName>
    </submittedName>
</protein>
<dbReference type="PANTHER" id="PTHR43649:SF12">
    <property type="entry name" value="DIACETYLCHITOBIOSE BINDING PROTEIN DASA"/>
    <property type="match status" value="1"/>
</dbReference>
<evidence type="ECO:0000256" key="1">
    <source>
        <dbReference type="SAM" id="MobiDB-lite"/>
    </source>
</evidence>
<feature type="signal peptide" evidence="2">
    <location>
        <begin position="1"/>
        <end position="28"/>
    </location>
</feature>
<dbReference type="PANTHER" id="PTHR43649">
    <property type="entry name" value="ARABINOSE-BINDING PROTEIN-RELATED"/>
    <property type="match status" value="1"/>
</dbReference>
<dbReference type="EMBL" id="JBHTAI010000005">
    <property type="protein sequence ID" value="MFC7148776.1"/>
    <property type="molecule type" value="Genomic_DNA"/>
</dbReference>
<dbReference type="Gene3D" id="3.40.190.10">
    <property type="entry name" value="Periplasmic binding protein-like II"/>
    <property type="match status" value="2"/>
</dbReference>
<evidence type="ECO:0000256" key="2">
    <source>
        <dbReference type="SAM" id="SignalP"/>
    </source>
</evidence>
<reference evidence="4" key="1">
    <citation type="journal article" date="2019" name="Int. J. Syst. Evol. Microbiol.">
        <title>The Global Catalogue of Microorganisms (GCM) 10K type strain sequencing project: providing services to taxonomists for standard genome sequencing and annotation.</title>
        <authorList>
            <consortium name="The Broad Institute Genomics Platform"/>
            <consortium name="The Broad Institute Genome Sequencing Center for Infectious Disease"/>
            <person name="Wu L."/>
            <person name="Ma J."/>
        </authorList>
    </citation>
    <scope>NUCLEOTIDE SEQUENCE [LARGE SCALE GENOMIC DNA]</scope>
    <source>
        <strain evidence="4">KCTC 12907</strain>
    </source>
</reference>
<sequence>MKKTFKSRSALLLAGVVAASLVAGCSGAKDNNTNASSQPPASGSSPAASASGSQESLEPITLDLYSDRAWYSDWTGPGAKRISEKTGVSLNVKKPVQDDGDGKDISLMIASNSLPDLMVVDRGNKMLDQLVEGDYLYAIDELIDQYAPNLRTILDEQYGPELLTNFTEADGHTYKLISGYQTEKYLEQAQKNAGLAPVWLPQLVVRKDYYDEIGRPDTSSPEKFMAALEQMAEKHPDKIPYLGDKSQHSDDLGWFSPQFGVAPYYVDGDQVKSTIHDPKWKEMIKYGFQLAGKGLLTKESFVNTNEVTGQKVAAGDSIVWAYNSTAVNSAPPKDNPDTQFEVLTPFADYMYPTIPRGWMALVIPKSNKNPERTIKLLEYAASKEGQADFSFGVEGTGAGDFKDLAGGAHFYYDASVPNDYFPQGKPTLTTGFNDALNNDWGGTWKQAGLGEPIMLVTNWAVSNTVFWNPADEAKVAYDQMMAPKMKFFPEFDFKIDSASDFGIIEAKIKTLRADYMPKLVFAQSENEFETLFADMLKKAEGLSVDKLEAEYTRQYAMLKAK</sequence>
<proteinExistence type="predicted"/>
<evidence type="ECO:0000313" key="4">
    <source>
        <dbReference type="Proteomes" id="UP001596378"/>
    </source>
</evidence>
<dbReference type="Pfam" id="PF13416">
    <property type="entry name" value="SBP_bac_8"/>
    <property type="match status" value="1"/>
</dbReference>
<dbReference type="InterPro" id="IPR006059">
    <property type="entry name" value="SBP"/>
</dbReference>
<dbReference type="InterPro" id="IPR050490">
    <property type="entry name" value="Bact_solute-bd_prot1"/>
</dbReference>
<accession>A0ABW2F6D2</accession>
<comment type="caution">
    <text evidence="3">The sequence shown here is derived from an EMBL/GenBank/DDBJ whole genome shotgun (WGS) entry which is preliminary data.</text>
</comment>
<feature type="chain" id="PRO_5046714537" evidence="2">
    <location>
        <begin position="29"/>
        <end position="561"/>
    </location>
</feature>
<organism evidence="3 4">
    <name type="scientific">Cohnella cellulosilytica</name>
    <dbReference type="NCBI Taxonomy" id="986710"/>
    <lineage>
        <taxon>Bacteria</taxon>
        <taxon>Bacillati</taxon>
        <taxon>Bacillota</taxon>
        <taxon>Bacilli</taxon>
        <taxon>Bacillales</taxon>
        <taxon>Paenibacillaceae</taxon>
        <taxon>Cohnella</taxon>
    </lineage>
</organism>
<dbReference type="RefSeq" id="WP_378052596.1">
    <property type="nucleotide sequence ID" value="NZ_JBHMDN010000055.1"/>
</dbReference>
<keyword evidence="2" id="KW-0732">Signal</keyword>
<feature type="region of interest" description="Disordered" evidence="1">
    <location>
        <begin position="30"/>
        <end position="53"/>
    </location>
</feature>
<evidence type="ECO:0000313" key="3">
    <source>
        <dbReference type="EMBL" id="MFC7148776.1"/>
    </source>
</evidence>
<name>A0ABW2F6D2_9BACL</name>
<gene>
    <name evidence="3" type="ORF">ACFQMJ_09585</name>
</gene>
<feature type="compositionally biased region" description="Low complexity" evidence="1">
    <location>
        <begin position="35"/>
        <end position="53"/>
    </location>
</feature>